<keyword evidence="2" id="KW-1185">Reference proteome</keyword>
<name>A0A918JQF8_9BURK</name>
<reference evidence="1" key="1">
    <citation type="journal article" date="2014" name="Int. J. Syst. Evol. Microbiol.">
        <title>Complete genome sequence of Corynebacterium casei LMG S-19264T (=DSM 44701T), isolated from a smear-ripened cheese.</title>
        <authorList>
            <consortium name="US DOE Joint Genome Institute (JGI-PGF)"/>
            <person name="Walter F."/>
            <person name="Albersmeier A."/>
            <person name="Kalinowski J."/>
            <person name="Ruckert C."/>
        </authorList>
    </citation>
    <scope>NUCLEOTIDE SEQUENCE</scope>
    <source>
        <strain evidence="1">KCTC 23732</strain>
    </source>
</reference>
<dbReference type="Proteomes" id="UP000608345">
    <property type="component" value="Unassembled WGS sequence"/>
</dbReference>
<dbReference type="AlphaFoldDB" id="A0A918JQF8"/>
<reference evidence="1" key="2">
    <citation type="submission" date="2020-09" db="EMBL/GenBank/DDBJ databases">
        <authorList>
            <person name="Sun Q."/>
            <person name="Kim S."/>
        </authorList>
    </citation>
    <scope>NUCLEOTIDE SEQUENCE</scope>
    <source>
        <strain evidence="1">KCTC 23732</strain>
    </source>
</reference>
<protein>
    <submittedName>
        <fullName evidence="1">Uncharacterized protein</fullName>
    </submittedName>
</protein>
<sequence>MSNDTDLDFDTAFENIDFDEIEKKNAERIQEMDDSVPEADNDCGDACKI</sequence>
<dbReference type="EMBL" id="BMYS01000020">
    <property type="protein sequence ID" value="GGW93534.1"/>
    <property type="molecule type" value="Genomic_DNA"/>
</dbReference>
<dbReference type="RefSeq" id="WP_169293989.1">
    <property type="nucleotide sequence ID" value="NZ_BAABFY010000046.1"/>
</dbReference>
<organism evidence="1 2">
    <name type="scientific">Advenella faeciporci</name>
    <dbReference type="NCBI Taxonomy" id="797535"/>
    <lineage>
        <taxon>Bacteria</taxon>
        <taxon>Pseudomonadati</taxon>
        <taxon>Pseudomonadota</taxon>
        <taxon>Betaproteobacteria</taxon>
        <taxon>Burkholderiales</taxon>
        <taxon>Alcaligenaceae</taxon>
    </lineage>
</organism>
<evidence type="ECO:0000313" key="1">
    <source>
        <dbReference type="EMBL" id="GGW93534.1"/>
    </source>
</evidence>
<evidence type="ECO:0000313" key="2">
    <source>
        <dbReference type="Proteomes" id="UP000608345"/>
    </source>
</evidence>
<comment type="caution">
    <text evidence="1">The sequence shown here is derived from an EMBL/GenBank/DDBJ whole genome shotgun (WGS) entry which is preliminary data.</text>
</comment>
<gene>
    <name evidence="1" type="ORF">GCM10011450_24490</name>
</gene>
<proteinExistence type="predicted"/>
<accession>A0A918JQF8</accession>